<dbReference type="PROSITE" id="PS50138">
    <property type="entry name" value="BRCA2_REPEAT"/>
    <property type="match status" value="1"/>
</dbReference>
<reference evidence="1" key="1">
    <citation type="submission" date="2020-07" db="EMBL/GenBank/DDBJ databases">
        <title>Multicomponent nature underlies the extraordinary mechanical properties of spider dragline silk.</title>
        <authorList>
            <person name="Kono N."/>
            <person name="Nakamura H."/>
            <person name="Mori M."/>
            <person name="Yoshida Y."/>
            <person name="Ohtoshi R."/>
            <person name="Malay A.D."/>
            <person name="Moran D.A.P."/>
            <person name="Tomita M."/>
            <person name="Numata K."/>
            <person name="Arakawa K."/>
        </authorList>
    </citation>
    <scope>NUCLEOTIDE SEQUENCE</scope>
</reference>
<organism evidence="1 2">
    <name type="scientific">Trichonephila clavata</name>
    <name type="common">Joro spider</name>
    <name type="synonym">Nephila clavata</name>
    <dbReference type="NCBI Taxonomy" id="2740835"/>
    <lineage>
        <taxon>Eukaryota</taxon>
        <taxon>Metazoa</taxon>
        <taxon>Ecdysozoa</taxon>
        <taxon>Arthropoda</taxon>
        <taxon>Chelicerata</taxon>
        <taxon>Arachnida</taxon>
        <taxon>Araneae</taxon>
        <taxon>Araneomorphae</taxon>
        <taxon>Entelegynae</taxon>
        <taxon>Araneoidea</taxon>
        <taxon>Nephilidae</taxon>
        <taxon>Trichonephila</taxon>
    </lineage>
</organism>
<gene>
    <name evidence="1" type="primary">AVEN_181603_1</name>
    <name evidence="1" type="ORF">TNCT_290291</name>
</gene>
<proteinExistence type="predicted"/>
<dbReference type="InterPro" id="IPR002093">
    <property type="entry name" value="BRCA2_repeat"/>
</dbReference>
<name>A0A8X6KJ33_TRICU</name>
<evidence type="ECO:0000313" key="2">
    <source>
        <dbReference type="Proteomes" id="UP000887116"/>
    </source>
</evidence>
<dbReference type="Proteomes" id="UP000887116">
    <property type="component" value="Unassembled WGS sequence"/>
</dbReference>
<dbReference type="Pfam" id="PF00634">
    <property type="entry name" value="BRCA2"/>
    <property type="match status" value="1"/>
</dbReference>
<sequence>MDSKSSTFKARSYKLQKKCCLFGMCHDAPKWKAYGVLSKDVVQYSNLLGQKRKFQQLMKVNESQISCHKNSCCVVDKNYSLKGSNIEILIFDENEHHNALYLEYFVDKQTLLKKCNKLLSFLNCKKSSVFHTQNSLIYVKSADGLKWELFYDLLEFLLKKHNKSVLGSQFYFPLTCKCLIMNEMRLLYLLQNMSESLRMKKVSVNISGQSWKTSISDICQKGLPSKKSPIMSTIQNIKKKSAVFTAEVNNRKNTNNYKYASQEFNLKRKAVASDENKCKIIKLSSEYFENSSCHCQSKSKYVWKIFKPFNKNPIAYYSDMLNAKNCPNDSSTACVISFNSSFDESKTQHLNSRASLSKVSLTECNISKKESLPLSDRIPNIEKIGGIYFSHIAEQSKFKHTSDLRTLKELMPTFHSVESPQITKSQHYQICSANTKSFPKNLDSRITKNVTEEKENIAGPSKETLPLGFVSFHTAHGKALKISEKALKVAEKMFEEVCAEELDVSDKKEFKSVSKNDQKGKEFEVKKEYVDEDINSILAENFFEDIPFDEREIECKPVHMSIKSTLRKSDNFKTTQNQKTRKSLGVRRCFKPYTLNK</sequence>
<evidence type="ECO:0000313" key="1">
    <source>
        <dbReference type="EMBL" id="GFQ77630.1"/>
    </source>
</evidence>
<accession>A0A8X6KJ33</accession>
<dbReference type="OrthoDB" id="21095at2759"/>
<dbReference type="EMBL" id="BMAO01002026">
    <property type="protein sequence ID" value="GFQ77630.1"/>
    <property type="molecule type" value="Genomic_DNA"/>
</dbReference>
<protein>
    <submittedName>
        <fullName evidence="1">Uncharacterized protein</fullName>
    </submittedName>
</protein>
<keyword evidence="2" id="KW-1185">Reference proteome</keyword>
<dbReference type="AlphaFoldDB" id="A0A8X6KJ33"/>
<comment type="caution">
    <text evidence="1">The sequence shown here is derived from an EMBL/GenBank/DDBJ whole genome shotgun (WGS) entry which is preliminary data.</text>
</comment>